<reference evidence="3 5" key="2">
    <citation type="submission" date="2016-10" db="EMBL/GenBank/DDBJ databases">
        <authorList>
            <person name="Varghese N."/>
            <person name="Submissions S."/>
        </authorList>
    </citation>
    <scope>NUCLEOTIDE SEQUENCE [LARGE SCALE GENOMIC DNA]</scope>
    <source>
        <strain evidence="3 5">BS3652</strain>
    </source>
</reference>
<feature type="domain" description="YjiS-like" evidence="1">
    <location>
        <begin position="37"/>
        <end position="67"/>
    </location>
</feature>
<dbReference type="InterPro" id="IPR009506">
    <property type="entry name" value="YjiS-like"/>
</dbReference>
<reference evidence="2 4" key="1">
    <citation type="submission" date="2015-02" db="EMBL/GenBank/DDBJ databases">
        <title>Pseudomonas helleri sp. nov. and Pseudomonas weihenstephanensis sp. nov., isolated from raw cows milk.</title>
        <authorList>
            <person name="von Neubeck M."/>
            <person name="Huptas C."/>
            <person name="Wenning M."/>
            <person name="Scherer S."/>
        </authorList>
    </citation>
    <scope>NUCLEOTIDE SEQUENCE [LARGE SCALE GENOMIC DNA]</scope>
    <source>
        <strain evidence="2 4">DSM 21104</strain>
    </source>
</reference>
<evidence type="ECO:0000313" key="4">
    <source>
        <dbReference type="Proteomes" id="UP000036395"/>
    </source>
</evidence>
<accession>A0A0J6GR48</accession>
<dbReference type="STRING" id="47884.SAMN04490203_0168"/>
<dbReference type="RefSeq" id="WP_048381392.1">
    <property type="nucleotide sequence ID" value="NZ_CAXAOF010000005.1"/>
</dbReference>
<evidence type="ECO:0000313" key="5">
    <source>
        <dbReference type="Proteomes" id="UP000183155"/>
    </source>
</evidence>
<name>A0A0J6GR48_PSETA</name>
<proteinExistence type="predicted"/>
<dbReference type="EMBL" id="FNRS01000001">
    <property type="protein sequence ID" value="SEB43401.1"/>
    <property type="molecule type" value="Genomic_DNA"/>
</dbReference>
<dbReference type="EMBL" id="JYLA01000004">
    <property type="protein sequence ID" value="KMM84888.1"/>
    <property type="molecule type" value="Genomic_DNA"/>
</dbReference>
<dbReference type="PATRIC" id="fig|47884.3.peg.2805"/>
<gene>
    <name evidence="3" type="ORF">SAMN04490203_0168</name>
    <name evidence="2" type="ORF">TU78_11825</name>
</gene>
<sequence>MNGLSDVRLTLHNPQLQAEHELGHGVYPTTSAPQGLSRWALFWHRSRTRRALLNLNEQQLRDVGLNRHLAQCEGLKPFWRS</sequence>
<evidence type="ECO:0000313" key="3">
    <source>
        <dbReference type="EMBL" id="SEB43401.1"/>
    </source>
</evidence>
<dbReference type="Proteomes" id="UP000183155">
    <property type="component" value="Unassembled WGS sequence"/>
</dbReference>
<dbReference type="Pfam" id="PF06568">
    <property type="entry name" value="YjiS-like"/>
    <property type="match status" value="1"/>
</dbReference>
<dbReference type="OrthoDB" id="6496803at2"/>
<keyword evidence="5" id="KW-1185">Reference proteome</keyword>
<dbReference type="Proteomes" id="UP000036395">
    <property type="component" value="Unassembled WGS sequence"/>
</dbReference>
<evidence type="ECO:0000313" key="2">
    <source>
        <dbReference type="EMBL" id="KMM84888.1"/>
    </source>
</evidence>
<protein>
    <submittedName>
        <fullName evidence="3">Uncharacterized conserved protein YjiS, DUF1127 family</fullName>
    </submittedName>
</protein>
<evidence type="ECO:0000259" key="1">
    <source>
        <dbReference type="Pfam" id="PF06568"/>
    </source>
</evidence>
<dbReference type="AlphaFoldDB" id="A0A0J6GR48"/>
<comment type="caution">
    <text evidence="2">The sequence shown here is derived from an EMBL/GenBank/DDBJ whole genome shotgun (WGS) entry which is preliminary data.</text>
</comment>
<organism evidence="2 4">
    <name type="scientific">Pseudomonas taetrolens</name>
    <dbReference type="NCBI Taxonomy" id="47884"/>
    <lineage>
        <taxon>Bacteria</taxon>
        <taxon>Pseudomonadati</taxon>
        <taxon>Pseudomonadota</taxon>
        <taxon>Gammaproteobacteria</taxon>
        <taxon>Pseudomonadales</taxon>
        <taxon>Pseudomonadaceae</taxon>
        <taxon>Pseudomonas</taxon>
    </lineage>
</organism>